<feature type="transmembrane region" description="Helical" evidence="1">
    <location>
        <begin position="105"/>
        <end position="129"/>
    </location>
</feature>
<dbReference type="Proteomes" id="UP000536711">
    <property type="component" value="Unassembled WGS sequence"/>
</dbReference>
<gene>
    <name evidence="2" type="ORF">FACUT_7093</name>
</gene>
<name>A0A8H4JMR2_9HYPO</name>
<protein>
    <submittedName>
        <fullName evidence="2">Uncharacterized protein</fullName>
    </submittedName>
</protein>
<keyword evidence="1" id="KW-1133">Transmembrane helix</keyword>
<keyword evidence="1" id="KW-0472">Membrane</keyword>
<keyword evidence="3" id="KW-1185">Reference proteome</keyword>
<reference evidence="2 3" key="1">
    <citation type="submission" date="2020-01" db="EMBL/GenBank/DDBJ databases">
        <title>Identification and distribution of gene clusters putatively required for synthesis of sphingolipid metabolism inhibitors in phylogenetically diverse species of the filamentous fungus Fusarium.</title>
        <authorList>
            <person name="Kim H.-S."/>
            <person name="Busman M."/>
            <person name="Brown D.W."/>
            <person name="Divon H."/>
            <person name="Uhlig S."/>
            <person name="Proctor R.H."/>
        </authorList>
    </citation>
    <scope>NUCLEOTIDE SEQUENCE [LARGE SCALE GENOMIC DNA]</scope>
    <source>
        <strain evidence="2 3">NRRL 13308</strain>
    </source>
</reference>
<accession>A0A8H4JMR2</accession>
<evidence type="ECO:0000313" key="3">
    <source>
        <dbReference type="Proteomes" id="UP000536711"/>
    </source>
</evidence>
<dbReference type="AlphaFoldDB" id="A0A8H4JMR2"/>
<sequence>MRHPGDSLEGAKIARDRGEPAKFWKTIVFRDMVTKVMTICSAAIRVLEGLHISLVAAAVAALMLETTGTKFRDIVAVSIQRASGSSPYTILPASLRVARLGVFDVVHTSIIILGTIILVVSTFTSTILLTDLKNVDIAGPMQTKLLPIGLGPNTTLSANGVLHYRSSPSANWRFGEMKPGNVVSTAEIADTGNTYRDLLPYMRRGPEQRWSTTPGQGWWVTLEQSVSVLALKGFASVSLQADRAFSQSSISDQRKMAQTWDLGLEDPLSGRSFTFIPLMLLKSSLILLRGFGHLHLGGGTDESEAMDKIDQLKESKTNMDARWTTALLKNGTEVFSATLYFVADNAPELYEITMTGMTVQSEPTVEWQRNDTSKSSEQLQKQLGIGVSHNKYSN</sequence>
<feature type="transmembrane region" description="Helical" evidence="1">
    <location>
        <begin position="42"/>
        <end position="64"/>
    </location>
</feature>
<dbReference type="OrthoDB" id="5428040at2759"/>
<comment type="caution">
    <text evidence="2">The sequence shown here is derived from an EMBL/GenBank/DDBJ whole genome shotgun (WGS) entry which is preliminary data.</text>
</comment>
<evidence type="ECO:0000313" key="2">
    <source>
        <dbReference type="EMBL" id="KAF4435562.1"/>
    </source>
</evidence>
<proteinExistence type="predicted"/>
<organism evidence="2 3">
    <name type="scientific">Fusarium acutatum</name>
    <dbReference type="NCBI Taxonomy" id="78861"/>
    <lineage>
        <taxon>Eukaryota</taxon>
        <taxon>Fungi</taxon>
        <taxon>Dikarya</taxon>
        <taxon>Ascomycota</taxon>
        <taxon>Pezizomycotina</taxon>
        <taxon>Sordariomycetes</taxon>
        <taxon>Hypocreomycetidae</taxon>
        <taxon>Hypocreales</taxon>
        <taxon>Nectriaceae</taxon>
        <taxon>Fusarium</taxon>
        <taxon>Fusarium fujikuroi species complex</taxon>
    </lineage>
</organism>
<evidence type="ECO:0000256" key="1">
    <source>
        <dbReference type="SAM" id="Phobius"/>
    </source>
</evidence>
<keyword evidence="1" id="KW-0812">Transmembrane</keyword>
<dbReference type="EMBL" id="JAADJF010000171">
    <property type="protein sequence ID" value="KAF4435562.1"/>
    <property type="molecule type" value="Genomic_DNA"/>
</dbReference>